<dbReference type="InterPro" id="IPR041236">
    <property type="entry name" value="PriA_C"/>
</dbReference>
<dbReference type="PROSITE" id="PS51192">
    <property type="entry name" value="HELICASE_ATP_BIND_1"/>
    <property type="match status" value="1"/>
</dbReference>
<dbReference type="Pfam" id="PF00270">
    <property type="entry name" value="DEAD"/>
    <property type="match status" value="1"/>
</dbReference>
<reference evidence="15" key="2">
    <citation type="journal article" date="2017" name="Plant Physiol. Biochem.">
        <title>Differential oxidative and antioxidative response of duckweed Lemna minor toward plant growth promoting/inhibiting bacteria.</title>
        <authorList>
            <person name="Ishizawa H."/>
            <person name="Kuroda M."/>
            <person name="Morikawa M."/>
            <person name="Ike M."/>
        </authorList>
    </citation>
    <scope>NUCLEOTIDE SEQUENCE [LARGE SCALE GENOMIC DNA]</scope>
    <source>
        <strain evidence="15">M6</strain>
    </source>
</reference>
<dbReference type="GO" id="GO:0006270">
    <property type="term" value="P:DNA replication initiation"/>
    <property type="evidence" value="ECO:0007669"/>
    <property type="project" value="TreeGrafter"/>
</dbReference>
<evidence type="ECO:0000256" key="5">
    <source>
        <dbReference type="ARBA" id="ARBA00022801"/>
    </source>
</evidence>
<keyword evidence="4 12" id="KW-0547">Nucleotide-binding</keyword>
<dbReference type="AlphaFoldDB" id="A0A3G9G9K0"/>
<name>A0A3G9G9K0_9CAUL</name>
<dbReference type="FunFam" id="3.40.50.300:FF:000489">
    <property type="entry name" value="Primosome assembly protein PriA"/>
    <property type="match status" value="1"/>
</dbReference>
<dbReference type="PANTHER" id="PTHR30580:SF0">
    <property type="entry name" value="PRIMOSOMAL PROTEIN N"/>
    <property type="match status" value="1"/>
</dbReference>
<feature type="binding site" evidence="12">
    <location>
        <position position="480"/>
    </location>
    <ligand>
        <name>Zn(2+)</name>
        <dbReference type="ChEBI" id="CHEBI:29105"/>
        <label>1</label>
    </ligand>
</feature>
<evidence type="ECO:0000256" key="3">
    <source>
        <dbReference type="ARBA" id="ARBA00022723"/>
    </source>
</evidence>
<comment type="catalytic activity">
    <reaction evidence="11 12">
        <text>ATP + H2O = ADP + phosphate + H(+)</text>
        <dbReference type="Rhea" id="RHEA:13065"/>
        <dbReference type="ChEBI" id="CHEBI:15377"/>
        <dbReference type="ChEBI" id="CHEBI:15378"/>
        <dbReference type="ChEBI" id="CHEBI:30616"/>
        <dbReference type="ChEBI" id="CHEBI:43474"/>
        <dbReference type="ChEBI" id="CHEBI:456216"/>
        <dbReference type="EC" id="5.6.2.4"/>
    </reaction>
</comment>
<dbReference type="EC" id="5.6.2.4" evidence="12"/>
<keyword evidence="9 12" id="KW-0238">DNA-binding</keyword>
<dbReference type="GO" id="GO:0003677">
    <property type="term" value="F:DNA binding"/>
    <property type="evidence" value="ECO:0007669"/>
    <property type="project" value="UniProtKB-UniRule"/>
</dbReference>
<dbReference type="GO" id="GO:0043138">
    <property type="term" value="F:3'-5' DNA helicase activity"/>
    <property type="evidence" value="ECO:0007669"/>
    <property type="project" value="UniProtKB-EC"/>
</dbReference>
<evidence type="ECO:0000256" key="4">
    <source>
        <dbReference type="ARBA" id="ARBA00022741"/>
    </source>
</evidence>
<protein>
    <recommendedName>
        <fullName evidence="12">Replication restart protein PriA</fullName>
    </recommendedName>
    <alternativeName>
        <fullName evidence="12">ATP-dependent DNA helicase PriA</fullName>
        <ecNumber evidence="12">5.6.2.4</ecNumber>
    </alternativeName>
    <alternativeName>
        <fullName evidence="12">DNA 3'-5' helicase PriA</fullName>
    </alternativeName>
</protein>
<evidence type="ECO:0000256" key="9">
    <source>
        <dbReference type="ARBA" id="ARBA00023125"/>
    </source>
</evidence>
<sequence>MDSPANSLIEAPAVATRRAKVVVLAPMDTALDYLIPDDFDLSVGDHVWVPLGHAKVRGVVIELYDSAEAAKLKPVAARIDDPRVPEVSLRFWLWAAAWTLTAPGTFLKGCLQALKTPKAQARYGYVRREVDALRPTAKQARVLELAVLPLTAAELAQAAGVTPGVVQTLEKKGWLEKVELSREGFAAPDPDHKAPSLNADQAAADHLLRNEWERQGFAPVLLDGVTGSGKTEVYLESVARALRDDPTAQVLVLLPEIALTTAVMGRLQSRFGVPPVQWHSAVSASQRRRIWDGVATGEARLIVGARSALFLPYTNLKLIVIDEEHDGSYKQEEGVRYQARDLAVMRAHRDGFMVVLASATPSLETLTNAQKGRYQWVRLENRHGTAQLPDIALIDMKAHPPEKGFWLSDPLVGEILATLQRREQVLLFLNRRGYAPLVLCRACGERLTSPKTDSWLVEHRATGRLVCHLTGFSMKKPDRCPHCGALDSLTAIGPGVERILEEVQERFPQARAEIFSSDTTPDADSSAALIKRVENHEIDILIATQAAAKGHNFLNLTLVGIVDADLGLKGGDLRAAERTFQLLAQATGRAGRATKPGRALLQTYTPEHPVMQALQAQDREAFYAYEQMSRDIAQFPPFGRLGAVILSAKDNGLLNRYARELALAIPNTEGIDVYGPADAPLSLVRGMWRKRFLVRADRNRDLQGFMSAWLKSLKAPNAVRVVTDIEPYSFL</sequence>
<keyword evidence="1 12" id="KW-0639">Primosome</keyword>
<feature type="binding site" evidence="12">
    <location>
        <position position="467"/>
    </location>
    <ligand>
        <name>Zn(2+)</name>
        <dbReference type="ChEBI" id="CHEBI:29105"/>
        <label>2</label>
    </ligand>
</feature>
<dbReference type="Pfam" id="PF17764">
    <property type="entry name" value="PriA_3primeBD"/>
    <property type="match status" value="1"/>
</dbReference>
<evidence type="ECO:0000259" key="13">
    <source>
        <dbReference type="PROSITE" id="PS51192"/>
    </source>
</evidence>
<evidence type="ECO:0000256" key="7">
    <source>
        <dbReference type="ARBA" id="ARBA00022833"/>
    </source>
</evidence>
<dbReference type="Proteomes" id="UP000278756">
    <property type="component" value="Chromosome 1"/>
</dbReference>
<evidence type="ECO:0000256" key="2">
    <source>
        <dbReference type="ARBA" id="ARBA00022705"/>
    </source>
</evidence>
<evidence type="ECO:0000313" key="15">
    <source>
        <dbReference type="Proteomes" id="UP000278756"/>
    </source>
</evidence>
<dbReference type="InterPro" id="IPR005259">
    <property type="entry name" value="PriA"/>
</dbReference>
<dbReference type="Gene3D" id="3.40.50.300">
    <property type="entry name" value="P-loop containing nucleotide triphosphate hydrolases"/>
    <property type="match status" value="2"/>
</dbReference>
<comment type="function">
    <text evidence="12">Initiates the restart of stalled replication forks, which reloads the replicative helicase on sites other than the origin of replication. Recognizes and binds to abandoned replication forks and remodels them to uncover a helicase loading site. Promotes assembly of the primosome at these replication forks.</text>
</comment>
<dbReference type="GO" id="GO:1990077">
    <property type="term" value="C:primosome complex"/>
    <property type="evidence" value="ECO:0007669"/>
    <property type="project" value="UniProtKB-UniRule"/>
</dbReference>
<evidence type="ECO:0000256" key="10">
    <source>
        <dbReference type="ARBA" id="ARBA00023235"/>
    </source>
</evidence>
<organism evidence="14 15">
    <name type="scientific">Asticcacaulis excentricus</name>
    <dbReference type="NCBI Taxonomy" id="78587"/>
    <lineage>
        <taxon>Bacteria</taxon>
        <taxon>Pseudomonadati</taxon>
        <taxon>Pseudomonadota</taxon>
        <taxon>Alphaproteobacteria</taxon>
        <taxon>Caulobacterales</taxon>
        <taxon>Caulobacteraceae</taxon>
        <taxon>Asticcacaulis</taxon>
    </lineage>
</organism>
<evidence type="ECO:0000256" key="6">
    <source>
        <dbReference type="ARBA" id="ARBA00022806"/>
    </source>
</evidence>
<dbReference type="InterPro" id="IPR011545">
    <property type="entry name" value="DEAD/DEAH_box_helicase_dom"/>
</dbReference>
<keyword evidence="3 12" id="KW-0479">Metal-binding</keyword>
<dbReference type="Gene3D" id="3.40.1440.60">
    <property type="entry name" value="PriA, 3(prime) DNA-binding domain"/>
    <property type="match status" value="1"/>
</dbReference>
<keyword evidence="2 12" id="KW-0235">DNA replication</keyword>
<dbReference type="InterPro" id="IPR001650">
    <property type="entry name" value="Helicase_C-like"/>
</dbReference>
<dbReference type="Pfam" id="PF18074">
    <property type="entry name" value="PriA_C"/>
    <property type="match status" value="1"/>
</dbReference>
<keyword evidence="8 12" id="KW-0067">ATP-binding</keyword>
<comment type="similarity">
    <text evidence="12">Belongs to the helicase family. PriA subfamily.</text>
</comment>
<dbReference type="SMART" id="SM00490">
    <property type="entry name" value="HELICc"/>
    <property type="match status" value="1"/>
</dbReference>
<dbReference type="GO" id="GO:0006269">
    <property type="term" value="P:DNA replication, synthesis of primer"/>
    <property type="evidence" value="ECO:0007669"/>
    <property type="project" value="UniProtKB-KW"/>
</dbReference>
<evidence type="ECO:0000256" key="1">
    <source>
        <dbReference type="ARBA" id="ARBA00022515"/>
    </source>
</evidence>
<dbReference type="InterPro" id="IPR014001">
    <property type="entry name" value="Helicase_ATP-bd"/>
</dbReference>
<dbReference type="CDD" id="cd17929">
    <property type="entry name" value="DEXHc_priA"/>
    <property type="match status" value="1"/>
</dbReference>
<comment type="cofactor">
    <cofactor evidence="12">
        <name>Zn(2+)</name>
        <dbReference type="ChEBI" id="CHEBI:29105"/>
    </cofactor>
    <text evidence="12">Binds 2 zinc ions per subunit.</text>
</comment>
<dbReference type="OrthoDB" id="9759544at2"/>
<dbReference type="GO" id="GO:0005524">
    <property type="term" value="F:ATP binding"/>
    <property type="evidence" value="ECO:0007669"/>
    <property type="project" value="UniProtKB-UniRule"/>
</dbReference>
<dbReference type="GO" id="GO:0016887">
    <property type="term" value="F:ATP hydrolysis activity"/>
    <property type="evidence" value="ECO:0007669"/>
    <property type="project" value="RHEA"/>
</dbReference>
<comment type="catalytic activity">
    <reaction evidence="12">
        <text>Couples ATP hydrolysis with the unwinding of duplex DNA by translocating in the 3'-5' direction.</text>
        <dbReference type="EC" id="5.6.2.4"/>
    </reaction>
</comment>
<dbReference type="HAMAP" id="MF_00983">
    <property type="entry name" value="PriA"/>
    <property type="match status" value="1"/>
</dbReference>
<feature type="binding site" evidence="12">
    <location>
        <position position="440"/>
    </location>
    <ligand>
        <name>Zn(2+)</name>
        <dbReference type="ChEBI" id="CHEBI:29105"/>
        <label>1</label>
    </ligand>
</feature>
<dbReference type="InterPro" id="IPR041222">
    <property type="entry name" value="PriA_3primeBD"/>
</dbReference>
<evidence type="ECO:0000256" key="11">
    <source>
        <dbReference type="ARBA" id="ARBA00048988"/>
    </source>
</evidence>
<evidence type="ECO:0000256" key="12">
    <source>
        <dbReference type="HAMAP-Rule" id="MF_00983"/>
    </source>
</evidence>
<keyword evidence="10 12" id="KW-0413">Isomerase</keyword>
<dbReference type="GO" id="GO:0006302">
    <property type="term" value="P:double-strand break repair"/>
    <property type="evidence" value="ECO:0007669"/>
    <property type="project" value="InterPro"/>
</dbReference>
<dbReference type="NCBIfam" id="NF004070">
    <property type="entry name" value="PRK05580.2-2"/>
    <property type="match status" value="1"/>
</dbReference>
<dbReference type="InterPro" id="IPR027417">
    <property type="entry name" value="P-loop_NTPase"/>
</dbReference>
<keyword evidence="6 12" id="KW-0347">Helicase</keyword>
<evidence type="ECO:0000256" key="8">
    <source>
        <dbReference type="ARBA" id="ARBA00022840"/>
    </source>
</evidence>
<dbReference type="InterPro" id="IPR042115">
    <property type="entry name" value="PriA_3primeBD_sf"/>
</dbReference>
<feature type="domain" description="Helicase ATP-binding" evidence="13">
    <location>
        <begin position="220"/>
        <end position="379"/>
    </location>
</feature>
<dbReference type="SMART" id="SM00487">
    <property type="entry name" value="DEXDc"/>
    <property type="match status" value="1"/>
</dbReference>
<feature type="binding site" evidence="12">
    <location>
        <position position="483"/>
    </location>
    <ligand>
        <name>Zn(2+)</name>
        <dbReference type="ChEBI" id="CHEBI:29105"/>
        <label>1</label>
    </ligand>
</feature>
<comment type="subunit">
    <text evidence="12">Component of the replication restart primosome.</text>
</comment>
<keyword evidence="5 12" id="KW-0378">Hydrolase</keyword>
<dbReference type="PANTHER" id="PTHR30580">
    <property type="entry name" value="PRIMOSOMAL PROTEIN N"/>
    <property type="match status" value="1"/>
</dbReference>
<feature type="binding site" evidence="12">
    <location>
        <position position="443"/>
    </location>
    <ligand>
        <name>Zn(2+)</name>
        <dbReference type="ChEBI" id="CHEBI:29105"/>
        <label>1</label>
    </ligand>
</feature>
<reference evidence="15" key="1">
    <citation type="journal article" date="2017" name="Biotechnol. Biofuels">
        <title>Evaluation of environmental bacterial communities as a factor affecting the growth of duckweed Lemna minor.</title>
        <authorList>
            <person name="Ishizawa H."/>
            <person name="Kuroda M."/>
            <person name="Morikawa M."/>
            <person name="Ike M."/>
        </authorList>
    </citation>
    <scope>NUCLEOTIDE SEQUENCE [LARGE SCALE GENOMIC DNA]</scope>
    <source>
        <strain evidence="15">M6</strain>
    </source>
</reference>
<keyword evidence="7 12" id="KW-0862">Zinc</keyword>
<accession>A0A3G9G9K0</accession>
<dbReference type="Pfam" id="PF00271">
    <property type="entry name" value="Helicase_C"/>
    <property type="match status" value="1"/>
</dbReference>
<dbReference type="NCBIfam" id="TIGR00595">
    <property type="entry name" value="priA"/>
    <property type="match status" value="1"/>
</dbReference>
<proteinExistence type="inferred from homology"/>
<comment type="caution">
    <text evidence="12">Lacks conserved residue(s) required for the propagation of feature annotation.</text>
</comment>
<dbReference type="GO" id="GO:0006310">
    <property type="term" value="P:DNA recombination"/>
    <property type="evidence" value="ECO:0007669"/>
    <property type="project" value="InterPro"/>
</dbReference>
<dbReference type="GO" id="GO:0008270">
    <property type="term" value="F:zinc ion binding"/>
    <property type="evidence" value="ECO:0007669"/>
    <property type="project" value="UniProtKB-UniRule"/>
</dbReference>
<dbReference type="RefSeq" id="WP_126421883.1">
    <property type="nucleotide sequence ID" value="NZ_AP018827.1"/>
</dbReference>
<dbReference type="EMBL" id="AP018827">
    <property type="protein sequence ID" value="BBF81069.1"/>
    <property type="molecule type" value="Genomic_DNA"/>
</dbReference>
<evidence type="ECO:0000313" key="14">
    <source>
        <dbReference type="EMBL" id="BBF81069.1"/>
    </source>
</evidence>
<gene>
    <name evidence="12" type="primary">priA</name>
    <name evidence="14" type="ORF">EM6_1664</name>
</gene>
<dbReference type="SUPFAM" id="SSF52540">
    <property type="entry name" value="P-loop containing nucleoside triphosphate hydrolases"/>
    <property type="match status" value="1"/>
</dbReference>